<dbReference type="InterPro" id="IPR039425">
    <property type="entry name" value="RNA_pol_sigma-70-like"/>
</dbReference>
<dbReference type="NCBIfam" id="TIGR02937">
    <property type="entry name" value="sigma70-ECF"/>
    <property type="match status" value="1"/>
</dbReference>
<sequence>MEKELQECIDGCRHGDPKAQSELYVRYASWMKQRVLPLVGDEALAEDLVHDTFILILEHIGELRDASRLEPWMSLTLRRVALQYLRSWYARHISFPGELPEKRLGGADPAVSVSLGELYRLSDRLPEGYRKVFRMAYFKGMSHGEIAQILGIRPHTSSSQLARARALFRKLLKEYGIGTSALLFWIWLAQNPEWHVPSEDLSPLFQSPEYKPVPEYSPASSRSRFGTYGTSASALPTGKGSFVSPDTVYRQSQTEDRAEKDSLHEQQHDEKESEKFRLHFPSGRLPMAESWKRKVQRRNRWSVSLAYSQNRGLETVAPKAVPILKRSIGSGGTVLVPEMTTSWDEYYEYLTTYFPSFENPEKVLNLIDIANQNKGQQIKETAYYDQPFVFKLSVSRQWHDRWQMDLGIQYKKLGARFKIGTDSLLLTRQTVHYLGISSGVGWKWWQGRGFNLQATVGMTLDIPVSWSSRTDYVFEGRPFYSEINEIHPPRQWSVFGGIGIEVPLTRHFSLYLGPQMNYYLPAGGSVKTIHADRPFEFSVPVGIRWTY</sequence>
<evidence type="ECO:0000259" key="7">
    <source>
        <dbReference type="Pfam" id="PF08281"/>
    </source>
</evidence>
<evidence type="ECO:0000259" key="6">
    <source>
        <dbReference type="Pfam" id="PF04542"/>
    </source>
</evidence>
<dbReference type="Pfam" id="PF08281">
    <property type="entry name" value="Sigma70_r4_2"/>
    <property type="match status" value="1"/>
</dbReference>
<dbReference type="PANTHER" id="PTHR43133">
    <property type="entry name" value="RNA POLYMERASE ECF-TYPE SIGMA FACTO"/>
    <property type="match status" value="1"/>
</dbReference>
<evidence type="ECO:0000256" key="2">
    <source>
        <dbReference type="ARBA" id="ARBA00023015"/>
    </source>
</evidence>
<evidence type="ECO:0000256" key="3">
    <source>
        <dbReference type="ARBA" id="ARBA00023082"/>
    </source>
</evidence>
<dbReference type="GO" id="GO:0016987">
    <property type="term" value="F:sigma factor activity"/>
    <property type="evidence" value="ECO:0007669"/>
    <property type="project" value="UniProtKB-KW"/>
</dbReference>
<keyword evidence="2" id="KW-0805">Transcription regulation</keyword>
<comment type="caution">
    <text evidence="8">The sequence shown here is derived from an EMBL/GenBank/DDBJ whole genome shotgun (WGS) entry which is preliminary data.</text>
</comment>
<evidence type="ECO:0000256" key="5">
    <source>
        <dbReference type="SAM" id="MobiDB-lite"/>
    </source>
</evidence>
<dbReference type="Proteomes" id="UP000823865">
    <property type="component" value="Unassembled WGS sequence"/>
</dbReference>
<dbReference type="InterPro" id="IPR014284">
    <property type="entry name" value="RNA_pol_sigma-70_dom"/>
</dbReference>
<feature type="compositionally biased region" description="Basic and acidic residues" evidence="5">
    <location>
        <begin position="253"/>
        <end position="276"/>
    </location>
</feature>
<dbReference type="GO" id="GO:0006352">
    <property type="term" value="P:DNA-templated transcription initiation"/>
    <property type="evidence" value="ECO:0007669"/>
    <property type="project" value="InterPro"/>
</dbReference>
<proteinExistence type="inferred from homology"/>
<dbReference type="InterPro" id="IPR013325">
    <property type="entry name" value="RNA_pol_sigma_r2"/>
</dbReference>
<dbReference type="SUPFAM" id="SSF88946">
    <property type="entry name" value="Sigma2 domain of RNA polymerase sigma factors"/>
    <property type="match status" value="1"/>
</dbReference>
<organism evidence="8 9">
    <name type="scientific">Candidatus Paraprevotella stercoravium</name>
    <dbReference type="NCBI Taxonomy" id="2838725"/>
    <lineage>
        <taxon>Bacteria</taxon>
        <taxon>Pseudomonadati</taxon>
        <taxon>Bacteroidota</taxon>
        <taxon>Bacteroidia</taxon>
        <taxon>Bacteroidales</taxon>
        <taxon>Prevotellaceae</taxon>
        <taxon>Paraprevotella</taxon>
    </lineage>
</organism>
<evidence type="ECO:0000313" key="8">
    <source>
        <dbReference type="EMBL" id="MBU3852259.1"/>
    </source>
</evidence>
<dbReference type="InterPro" id="IPR036388">
    <property type="entry name" value="WH-like_DNA-bd_sf"/>
</dbReference>
<dbReference type="GO" id="GO:0003677">
    <property type="term" value="F:DNA binding"/>
    <property type="evidence" value="ECO:0007669"/>
    <property type="project" value="InterPro"/>
</dbReference>
<evidence type="ECO:0000256" key="4">
    <source>
        <dbReference type="ARBA" id="ARBA00023163"/>
    </source>
</evidence>
<reference evidence="8" key="2">
    <citation type="submission" date="2021-04" db="EMBL/GenBank/DDBJ databases">
        <authorList>
            <person name="Gilroy R."/>
        </authorList>
    </citation>
    <scope>NUCLEOTIDE SEQUENCE</scope>
    <source>
        <strain evidence="8">G3-2149</strain>
    </source>
</reference>
<dbReference type="SUPFAM" id="SSF88659">
    <property type="entry name" value="Sigma3 and sigma4 domains of RNA polymerase sigma factors"/>
    <property type="match status" value="1"/>
</dbReference>
<dbReference type="AlphaFoldDB" id="A0A9E2NZZ3"/>
<keyword evidence="3" id="KW-0731">Sigma factor</keyword>
<dbReference type="Pfam" id="PF04542">
    <property type="entry name" value="Sigma70_r2"/>
    <property type="match status" value="1"/>
</dbReference>
<dbReference type="CDD" id="cd06171">
    <property type="entry name" value="Sigma70_r4"/>
    <property type="match status" value="1"/>
</dbReference>
<feature type="domain" description="RNA polymerase sigma factor 70 region 4 type 2" evidence="7">
    <location>
        <begin position="116"/>
        <end position="166"/>
    </location>
</feature>
<keyword evidence="4" id="KW-0804">Transcription</keyword>
<evidence type="ECO:0000256" key="1">
    <source>
        <dbReference type="ARBA" id="ARBA00010641"/>
    </source>
</evidence>
<reference evidence="8" key="1">
    <citation type="journal article" date="2021" name="PeerJ">
        <title>Extensive microbial diversity within the chicken gut microbiome revealed by metagenomics and culture.</title>
        <authorList>
            <person name="Gilroy R."/>
            <person name="Ravi A."/>
            <person name="Getino M."/>
            <person name="Pursley I."/>
            <person name="Horton D.L."/>
            <person name="Alikhan N.F."/>
            <person name="Baker D."/>
            <person name="Gharbi K."/>
            <person name="Hall N."/>
            <person name="Watson M."/>
            <person name="Adriaenssens E.M."/>
            <person name="Foster-Nyarko E."/>
            <person name="Jarju S."/>
            <person name="Secka A."/>
            <person name="Antonio M."/>
            <person name="Oren A."/>
            <person name="Chaudhuri R.R."/>
            <person name="La Ragione R."/>
            <person name="Hildebrand F."/>
            <person name="Pallen M.J."/>
        </authorList>
    </citation>
    <scope>NUCLEOTIDE SEQUENCE</scope>
    <source>
        <strain evidence="8">G3-2149</strain>
    </source>
</reference>
<dbReference type="Gene3D" id="1.10.10.10">
    <property type="entry name" value="Winged helix-like DNA-binding domain superfamily/Winged helix DNA-binding domain"/>
    <property type="match status" value="1"/>
</dbReference>
<dbReference type="InterPro" id="IPR007627">
    <property type="entry name" value="RNA_pol_sigma70_r2"/>
</dbReference>
<dbReference type="InterPro" id="IPR013249">
    <property type="entry name" value="RNA_pol_sigma70_r4_t2"/>
</dbReference>
<protein>
    <submittedName>
        <fullName evidence="8">Sigma-70 family RNA polymerase sigma factor</fullName>
    </submittedName>
</protein>
<gene>
    <name evidence="8" type="ORF">H9789_00245</name>
</gene>
<accession>A0A9E2NZZ3</accession>
<evidence type="ECO:0000313" key="9">
    <source>
        <dbReference type="Proteomes" id="UP000823865"/>
    </source>
</evidence>
<feature type="domain" description="RNA polymerase sigma-70 region 2" evidence="6">
    <location>
        <begin position="23"/>
        <end position="87"/>
    </location>
</feature>
<dbReference type="InterPro" id="IPR013324">
    <property type="entry name" value="RNA_pol_sigma_r3/r4-like"/>
</dbReference>
<name>A0A9E2NZZ3_9BACT</name>
<comment type="similarity">
    <text evidence="1">Belongs to the sigma-70 factor family. ECF subfamily.</text>
</comment>
<dbReference type="Gene3D" id="1.10.1740.10">
    <property type="match status" value="1"/>
</dbReference>
<dbReference type="EMBL" id="JAHLFU010000010">
    <property type="protein sequence ID" value="MBU3852259.1"/>
    <property type="molecule type" value="Genomic_DNA"/>
</dbReference>
<feature type="region of interest" description="Disordered" evidence="5">
    <location>
        <begin position="230"/>
        <end position="276"/>
    </location>
</feature>
<dbReference type="PANTHER" id="PTHR43133:SF46">
    <property type="entry name" value="RNA POLYMERASE SIGMA-70 FACTOR ECF SUBFAMILY"/>
    <property type="match status" value="1"/>
</dbReference>